<proteinExistence type="predicted"/>
<comment type="caution">
    <text evidence="2">The sequence shown here is derived from an EMBL/GenBank/DDBJ whole genome shotgun (WGS) entry which is preliminary data.</text>
</comment>
<keyword evidence="1" id="KW-1133">Transmembrane helix</keyword>
<dbReference type="EMBL" id="RWIT01000009">
    <property type="protein sequence ID" value="RSK47353.1"/>
    <property type="molecule type" value="Genomic_DNA"/>
</dbReference>
<evidence type="ECO:0000313" key="3">
    <source>
        <dbReference type="Proteomes" id="UP000273500"/>
    </source>
</evidence>
<dbReference type="RefSeq" id="WP_125421957.1">
    <property type="nucleotide sequence ID" value="NZ_RWIT01000009.1"/>
</dbReference>
<feature type="transmembrane region" description="Helical" evidence="1">
    <location>
        <begin position="135"/>
        <end position="156"/>
    </location>
</feature>
<feature type="transmembrane region" description="Helical" evidence="1">
    <location>
        <begin position="176"/>
        <end position="198"/>
    </location>
</feature>
<keyword evidence="1" id="KW-0472">Membrane</keyword>
<dbReference type="Proteomes" id="UP000273500">
    <property type="component" value="Unassembled WGS sequence"/>
</dbReference>
<gene>
    <name evidence="2" type="ORF">EI291_15680</name>
</gene>
<evidence type="ECO:0000313" key="2">
    <source>
        <dbReference type="EMBL" id="RSK47353.1"/>
    </source>
</evidence>
<protein>
    <submittedName>
        <fullName evidence="2">Urease accessory protein</fullName>
    </submittedName>
</protein>
<feature type="transmembrane region" description="Helical" evidence="1">
    <location>
        <begin position="45"/>
        <end position="65"/>
    </location>
</feature>
<keyword evidence="1" id="KW-0812">Transmembrane</keyword>
<evidence type="ECO:0000256" key="1">
    <source>
        <dbReference type="SAM" id="Phobius"/>
    </source>
</evidence>
<name>A0A3R9N3K8_9BACT</name>
<feature type="transmembrane region" description="Helical" evidence="1">
    <location>
        <begin position="72"/>
        <end position="89"/>
    </location>
</feature>
<dbReference type="PANTHER" id="PTHR33876">
    <property type="entry name" value="UNNAMED PRODUCT"/>
    <property type="match status" value="1"/>
</dbReference>
<dbReference type="InterPro" id="IPR052776">
    <property type="entry name" value="Chloro_ReproSupport/MetalTrans"/>
</dbReference>
<feature type="transmembrane region" description="Helical" evidence="1">
    <location>
        <begin position="109"/>
        <end position="128"/>
    </location>
</feature>
<dbReference type="OrthoDB" id="9811044at2"/>
<accession>A0A3R9N3K8</accession>
<reference evidence="2 3" key="1">
    <citation type="submission" date="2018-12" db="EMBL/GenBank/DDBJ databases">
        <authorList>
            <person name="Feng G."/>
            <person name="Zhu H."/>
        </authorList>
    </citation>
    <scope>NUCLEOTIDE SEQUENCE [LARGE SCALE GENOMIC DNA]</scope>
    <source>
        <strain evidence="2 3">KCTC 12533</strain>
    </source>
</reference>
<sequence>MQEALPLSFALLAGTGHAFEADHLIAVSTLVARHDHRRDAVREGLFWGLGHTTTLVVFGGALLLSRSLITHTNYFEAAVGALLLVLGLSRLTDKSYYQTAPPRYHRGTAYAVGLVHGLAGSGALVLLLMGSLRSAWLGVAYLVLFGLGSVVGMLGATGLMSVPFTQRMRFSRNLRAGLVVVSALLSIGYGGWMIYGNLFRSAEIVKSKHQSLRAERSNPSFSKRQTLVCAEPIAVLVGKHPEFLPR</sequence>
<dbReference type="AlphaFoldDB" id="A0A3R9N3K8"/>
<organism evidence="2 3">
    <name type="scientific">Hymenobacter rigui</name>
    <dbReference type="NCBI Taxonomy" id="334424"/>
    <lineage>
        <taxon>Bacteria</taxon>
        <taxon>Pseudomonadati</taxon>
        <taxon>Bacteroidota</taxon>
        <taxon>Cytophagia</taxon>
        <taxon>Cytophagales</taxon>
        <taxon>Hymenobacteraceae</taxon>
        <taxon>Hymenobacter</taxon>
    </lineage>
</organism>
<keyword evidence="3" id="KW-1185">Reference proteome</keyword>
<dbReference type="PANTHER" id="PTHR33876:SF4">
    <property type="entry name" value="CHLOROPLAST PROTEIN FOR GROWTH AND FERTILITY 2"/>
    <property type="match status" value="1"/>
</dbReference>